<dbReference type="Pfam" id="PF10209">
    <property type="entry name" value="DUF2340"/>
    <property type="match status" value="1"/>
</dbReference>
<dbReference type="EMBL" id="BT076463">
    <property type="protein sequence ID" value="ACO10887.1"/>
    <property type="molecule type" value="mRNA"/>
</dbReference>
<dbReference type="PANTHER" id="PTHR18444">
    <property type="entry name" value="UPF0538 FAMILY MEMBER"/>
    <property type="match status" value="1"/>
</dbReference>
<accession>C1BN97</accession>
<protein>
    <submittedName>
        <fullName evidence="2">UPF0538 protein</fullName>
    </submittedName>
</protein>
<proteinExistence type="evidence at transcript level"/>
<dbReference type="InterPro" id="IPR018794">
    <property type="entry name" value="UPF0538"/>
</dbReference>
<gene>
    <name evidence="2" type="primary">U538</name>
</gene>
<sequence length="125" mass="14472">MGVTLRIRIIRSFPHRNIRFITLHNVPLESTTVRDLLELTRAEISKSSLPPPFRTHPFDALKIEHNAFGAKTNDPVINREDDESLLMCEHELLLGDHPLIRNESEIALFKLSDYREYLLSPSLAW</sequence>
<reference evidence="2" key="1">
    <citation type="submission" date="2009-03" db="EMBL/GenBank/DDBJ databases">
        <title>Caligus rogercresseyi ESTs and full-length cDNAs.</title>
        <authorList>
            <person name="Yasuike M."/>
            <person name="von Schalburg K."/>
            <person name="Cooper G."/>
            <person name="Leong J."/>
            <person name="Jones S.R.M."/>
            <person name="Koop B.F."/>
        </authorList>
    </citation>
    <scope>NUCLEOTIDE SEQUENCE</scope>
    <source>
        <tissue evidence="2">Whole tissue</tissue>
    </source>
</reference>
<dbReference type="AlphaFoldDB" id="C1BN97"/>
<evidence type="ECO:0000256" key="1">
    <source>
        <dbReference type="ARBA" id="ARBA00007176"/>
    </source>
</evidence>
<organism evidence="2">
    <name type="scientific">Caligus rogercresseyi</name>
    <name type="common">Sea louse</name>
    <dbReference type="NCBI Taxonomy" id="217165"/>
    <lineage>
        <taxon>Eukaryota</taxon>
        <taxon>Metazoa</taxon>
        <taxon>Ecdysozoa</taxon>
        <taxon>Arthropoda</taxon>
        <taxon>Crustacea</taxon>
        <taxon>Multicrustacea</taxon>
        <taxon>Hexanauplia</taxon>
        <taxon>Copepoda</taxon>
        <taxon>Siphonostomatoida</taxon>
        <taxon>Caligidae</taxon>
        <taxon>Caligus</taxon>
    </lineage>
</organism>
<name>C1BN97_CALRO</name>
<evidence type="ECO:0000313" key="2">
    <source>
        <dbReference type="EMBL" id="ACO10500.1"/>
    </source>
</evidence>
<comment type="similarity">
    <text evidence="1">Belongs to the UPF0538 family.</text>
</comment>
<dbReference type="EMBL" id="BT076076">
    <property type="protein sequence ID" value="ACO10500.1"/>
    <property type="molecule type" value="mRNA"/>
</dbReference>
<dbReference type="PANTHER" id="PTHR18444:SF9">
    <property type="entry name" value="UPF0538 PROTEIN C2ORF76"/>
    <property type="match status" value="1"/>
</dbReference>